<dbReference type="AlphaFoldDB" id="A0A8X6IR04"/>
<gene>
    <name evidence="2" type="ORF">TNCT_118131</name>
</gene>
<name>A0A8X6IR04_TRICU</name>
<organism evidence="2 3">
    <name type="scientific">Trichonephila clavata</name>
    <name type="common">Joro spider</name>
    <name type="synonym">Nephila clavata</name>
    <dbReference type="NCBI Taxonomy" id="2740835"/>
    <lineage>
        <taxon>Eukaryota</taxon>
        <taxon>Metazoa</taxon>
        <taxon>Ecdysozoa</taxon>
        <taxon>Arthropoda</taxon>
        <taxon>Chelicerata</taxon>
        <taxon>Arachnida</taxon>
        <taxon>Araneae</taxon>
        <taxon>Araneomorphae</taxon>
        <taxon>Entelegynae</taxon>
        <taxon>Araneoidea</taxon>
        <taxon>Nephilidae</taxon>
        <taxon>Trichonephila</taxon>
    </lineage>
</organism>
<keyword evidence="3" id="KW-1185">Reference proteome</keyword>
<comment type="caution">
    <text evidence="2">The sequence shown here is derived from an EMBL/GenBank/DDBJ whole genome shotgun (WGS) entry which is preliminary data.</text>
</comment>
<accession>A0A8X6IR04</accession>
<proteinExistence type="predicted"/>
<protein>
    <submittedName>
        <fullName evidence="2">Uncharacterized protein</fullName>
    </submittedName>
</protein>
<dbReference type="Proteomes" id="UP000887116">
    <property type="component" value="Unassembled WGS sequence"/>
</dbReference>
<dbReference type="EMBL" id="BMAO01018890">
    <property type="protein sequence ID" value="GFR26884.1"/>
    <property type="molecule type" value="Genomic_DNA"/>
</dbReference>
<evidence type="ECO:0000313" key="3">
    <source>
        <dbReference type="Proteomes" id="UP000887116"/>
    </source>
</evidence>
<sequence length="74" mass="8711">MKESNGRRRHQSIEREQKVSALKPSYSSHPESLIAVNLLIIDFKRDCEACHKSQGSPFPNIRFGCWKHFRFHSR</sequence>
<feature type="region of interest" description="Disordered" evidence="1">
    <location>
        <begin position="1"/>
        <end position="27"/>
    </location>
</feature>
<evidence type="ECO:0000313" key="2">
    <source>
        <dbReference type="EMBL" id="GFR26884.1"/>
    </source>
</evidence>
<reference evidence="2" key="1">
    <citation type="submission" date="2020-07" db="EMBL/GenBank/DDBJ databases">
        <title>Multicomponent nature underlies the extraordinary mechanical properties of spider dragline silk.</title>
        <authorList>
            <person name="Kono N."/>
            <person name="Nakamura H."/>
            <person name="Mori M."/>
            <person name="Yoshida Y."/>
            <person name="Ohtoshi R."/>
            <person name="Malay A.D."/>
            <person name="Moran D.A.P."/>
            <person name="Tomita M."/>
            <person name="Numata K."/>
            <person name="Arakawa K."/>
        </authorList>
    </citation>
    <scope>NUCLEOTIDE SEQUENCE</scope>
</reference>
<feature type="compositionally biased region" description="Basic and acidic residues" evidence="1">
    <location>
        <begin position="1"/>
        <end position="18"/>
    </location>
</feature>
<evidence type="ECO:0000256" key="1">
    <source>
        <dbReference type="SAM" id="MobiDB-lite"/>
    </source>
</evidence>